<feature type="transmembrane region" description="Helical" evidence="11">
    <location>
        <begin position="169"/>
        <end position="187"/>
    </location>
</feature>
<dbReference type="InterPro" id="IPR000276">
    <property type="entry name" value="GPCR_Rhodpsn"/>
</dbReference>
<dbReference type="SUPFAM" id="SSF81321">
    <property type="entry name" value="Family A G protein-coupled receptor-like"/>
    <property type="match status" value="1"/>
</dbReference>
<keyword evidence="5 9" id="KW-0297">G-protein coupled receptor</keyword>
<dbReference type="InterPro" id="IPR017452">
    <property type="entry name" value="GPCR_Rhodpsn_7TM"/>
</dbReference>
<evidence type="ECO:0000256" key="4">
    <source>
        <dbReference type="ARBA" id="ARBA00022989"/>
    </source>
</evidence>
<evidence type="ECO:0000256" key="5">
    <source>
        <dbReference type="ARBA" id="ARBA00023040"/>
    </source>
</evidence>
<dbReference type="PROSITE" id="PS50262">
    <property type="entry name" value="G_PROTEIN_RECEP_F1_2"/>
    <property type="match status" value="1"/>
</dbReference>
<dbReference type="EnsemblMetazoa" id="tetur03g04250.1">
    <property type="protein sequence ID" value="tetur03g04250.1"/>
    <property type="gene ID" value="tetur03g04250"/>
</dbReference>
<keyword evidence="7 9" id="KW-0675">Receptor</keyword>
<evidence type="ECO:0000256" key="7">
    <source>
        <dbReference type="ARBA" id="ARBA00023170"/>
    </source>
</evidence>
<dbReference type="KEGG" id="tut:107359323"/>
<evidence type="ECO:0000313" key="14">
    <source>
        <dbReference type="Proteomes" id="UP000015104"/>
    </source>
</evidence>
<dbReference type="AlphaFoldDB" id="T1JZK3"/>
<dbReference type="Proteomes" id="UP000015104">
    <property type="component" value="Unassembled WGS sequence"/>
</dbReference>
<evidence type="ECO:0000256" key="9">
    <source>
        <dbReference type="RuleBase" id="RU000688"/>
    </source>
</evidence>
<feature type="transmembrane region" description="Helical" evidence="11">
    <location>
        <begin position="208"/>
        <end position="229"/>
    </location>
</feature>
<feature type="transmembrane region" description="Helical" evidence="11">
    <location>
        <begin position="320"/>
        <end position="344"/>
    </location>
</feature>
<reference evidence="14" key="1">
    <citation type="submission" date="2011-08" db="EMBL/GenBank/DDBJ databases">
        <authorList>
            <person name="Rombauts S."/>
        </authorList>
    </citation>
    <scope>NUCLEOTIDE SEQUENCE</scope>
    <source>
        <strain evidence="14">London</strain>
    </source>
</reference>
<evidence type="ECO:0000256" key="11">
    <source>
        <dbReference type="SAM" id="Phobius"/>
    </source>
</evidence>
<feature type="transmembrane region" description="Helical" evidence="11">
    <location>
        <begin position="356"/>
        <end position="380"/>
    </location>
</feature>
<gene>
    <name evidence="13" type="primary">107359323</name>
</gene>
<dbReference type="Gene3D" id="1.20.1070.10">
    <property type="entry name" value="Rhodopsin 7-helix transmembrane proteins"/>
    <property type="match status" value="1"/>
</dbReference>
<proteinExistence type="inferred from homology"/>
<name>T1JZK3_TETUR</name>
<sequence>MSNETIIQILNDVSPVSSYYSINFFELNSNLSKVPSIQSWDYTFSTLPPSSLPSLSAFNPFIDPTTNSTNLSITLEDYEDSYVPYESRPETYIVPLIFGILFVVGLIGNGTIVYVFLRNKTMRTIPNTYIISLSIGDLLIITGSLPFVSTIYSFDSWPYGSFLCKLSEFFRDVSMGVTVFSLTVLSADRYMAIVLPLRRFTSSRHKELTLAIAGFIWLVSCLLAFPGAYNSFVLQLSITPDKTIYVCYPFPASLGTNYAKFIVLTKFIILYALPLFIISIFYLAMARYLLSSTGPSGFSNSANQTHLRLTKARTKVAKTVLSFIILFAFCFFPNHVFMIGFYFYPNLFTYLTPFWHYLRIVGFILAFGNSCLNPVALYIVSGSFRSHFDKCLFRCFCKKANYPVFTNDLNGSSAHSSSHRPINSTSSKSFRDSTATNFPKF</sequence>
<keyword evidence="6 11" id="KW-0472">Membrane</keyword>
<dbReference type="GO" id="GO:0005886">
    <property type="term" value="C:plasma membrane"/>
    <property type="evidence" value="ECO:0007669"/>
    <property type="project" value="TreeGrafter"/>
</dbReference>
<keyword evidence="8 9" id="KW-0807">Transducer</keyword>
<organism evidence="13 14">
    <name type="scientific">Tetranychus urticae</name>
    <name type="common">Two-spotted spider mite</name>
    <dbReference type="NCBI Taxonomy" id="32264"/>
    <lineage>
        <taxon>Eukaryota</taxon>
        <taxon>Metazoa</taxon>
        <taxon>Ecdysozoa</taxon>
        <taxon>Arthropoda</taxon>
        <taxon>Chelicerata</taxon>
        <taxon>Arachnida</taxon>
        <taxon>Acari</taxon>
        <taxon>Acariformes</taxon>
        <taxon>Trombidiformes</taxon>
        <taxon>Prostigmata</taxon>
        <taxon>Eleutherengona</taxon>
        <taxon>Raphignathae</taxon>
        <taxon>Tetranychoidea</taxon>
        <taxon>Tetranychidae</taxon>
        <taxon>Tetranychus</taxon>
    </lineage>
</organism>
<protein>
    <recommendedName>
        <fullName evidence="12">G-protein coupled receptors family 1 profile domain-containing protein</fullName>
    </recommendedName>
</protein>
<feature type="transmembrane region" description="Helical" evidence="11">
    <location>
        <begin position="129"/>
        <end position="149"/>
    </location>
</feature>
<dbReference type="OrthoDB" id="10049706at2759"/>
<reference evidence="13" key="2">
    <citation type="submission" date="2015-06" db="UniProtKB">
        <authorList>
            <consortium name="EnsemblMetazoa"/>
        </authorList>
    </citation>
    <scope>IDENTIFICATION</scope>
</reference>
<dbReference type="PANTHER" id="PTHR45695:SF26">
    <property type="entry name" value="NEUROPEPTIDE CCHAMIDE-1 RECEPTOR"/>
    <property type="match status" value="1"/>
</dbReference>
<feature type="transmembrane region" description="Helical" evidence="11">
    <location>
        <begin position="92"/>
        <end position="117"/>
    </location>
</feature>
<evidence type="ECO:0000256" key="1">
    <source>
        <dbReference type="ARBA" id="ARBA00004141"/>
    </source>
</evidence>
<comment type="subcellular location">
    <subcellularLocation>
        <location evidence="1">Membrane</location>
        <topology evidence="1">Multi-pass membrane protein</topology>
    </subcellularLocation>
</comment>
<dbReference type="PRINTS" id="PR00237">
    <property type="entry name" value="GPCRRHODOPSN"/>
</dbReference>
<evidence type="ECO:0000313" key="13">
    <source>
        <dbReference type="EnsemblMetazoa" id="tetur03g04250.1"/>
    </source>
</evidence>
<comment type="similarity">
    <text evidence="2 9">Belongs to the G-protein coupled receptor 1 family.</text>
</comment>
<dbReference type="OMA" id="TNKGRTG"/>
<evidence type="ECO:0000259" key="12">
    <source>
        <dbReference type="PROSITE" id="PS50262"/>
    </source>
</evidence>
<keyword evidence="4 11" id="KW-1133">Transmembrane helix</keyword>
<dbReference type="EMBL" id="CAEY01001120">
    <property type="status" value="NOT_ANNOTATED_CDS"/>
    <property type="molecule type" value="Genomic_DNA"/>
</dbReference>
<dbReference type="PROSITE" id="PS00237">
    <property type="entry name" value="G_PROTEIN_RECEP_F1_1"/>
    <property type="match status" value="1"/>
</dbReference>
<feature type="domain" description="G-protein coupled receptors family 1 profile" evidence="12">
    <location>
        <begin position="108"/>
        <end position="377"/>
    </location>
</feature>
<feature type="region of interest" description="Disordered" evidence="10">
    <location>
        <begin position="413"/>
        <end position="441"/>
    </location>
</feature>
<keyword evidence="14" id="KW-1185">Reference proteome</keyword>
<dbReference type="Pfam" id="PF00001">
    <property type="entry name" value="7tm_1"/>
    <property type="match status" value="1"/>
</dbReference>
<dbReference type="eggNOG" id="KOG4219">
    <property type="taxonomic scope" value="Eukaryota"/>
</dbReference>
<keyword evidence="3 9" id="KW-0812">Transmembrane</keyword>
<feature type="transmembrane region" description="Helical" evidence="11">
    <location>
        <begin position="261"/>
        <end position="284"/>
    </location>
</feature>
<dbReference type="HOGENOM" id="CLU_009579_6_2_1"/>
<evidence type="ECO:0000256" key="2">
    <source>
        <dbReference type="ARBA" id="ARBA00010663"/>
    </source>
</evidence>
<accession>T1JZK3</accession>
<evidence type="ECO:0000256" key="6">
    <source>
        <dbReference type="ARBA" id="ARBA00023136"/>
    </source>
</evidence>
<dbReference type="GO" id="GO:0008188">
    <property type="term" value="F:neuropeptide receptor activity"/>
    <property type="evidence" value="ECO:0007669"/>
    <property type="project" value="TreeGrafter"/>
</dbReference>
<evidence type="ECO:0000256" key="10">
    <source>
        <dbReference type="SAM" id="MobiDB-lite"/>
    </source>
</evidence>
<dbReference type="STRING" id="32264.T1JZK3"/>
<evidence type="ECO:0000256" key="3">
    <source>
        <dbReference type="ARBA" id="ARBA00022692"/>
    </source>
</evidence>
<evidence type="ECO:0000256" key="8">
    <source>
        <dbReference type="ARBA" id="ARBA00023224"/>
    </source>
</evidence>
<dbReference type="SMART" id="SM01381">
    <property type="entry name" value="7TM_GPCR_Srsx"/>
    <property type="match status" value="1"/>
</dbReference>
<dbReference type="PANTHER" id="PTHR45695">
    <property type="entry name" value="LEUCOKININ RECEPTOR-RELATED"/>
    <property type="match status" value="1"/>
</dbReference>